<organism evidence="4 5">
    <name type="scientific">Colocasia esculenta</name>
    <name type="common">Wild taro</name>
    <name type="synonym">Arum esculentum</name>
    <dbReference type="NCBI Taxonomy" id="4460"/>
    <lineage>
        <taxon>Eukaryota</taxon>
        <taxon>Viridiplantae</taxon>
        <taxon>Streptophyta</taxon>
        <taxon>Embryophyta</taxon>
        <taxon>Tracheophyta</taxon>
        <taxon>Spermatophyta</taxon>
        <taxon>Magnoliopsida</taxon>
        <taxon>Liliopsida</taxon>
        <taxon>Araceae</taxon>
        <taxon>Aroideae</taxon>
        <taxon>Colocasieae</taxon>
        <taxon>Colocasia</taxon>
    </lineage>
</organism>
<dbReference type="OrthoDB" id="786614at2759"/>
<protein>
    <recommendedName>
        <fullName evidence="3">CCHC-type domain-containing protein</fullName>
    </recommendedName>
</protein>
<dbReference type="SUPFAM" id="SSF57756">
    <property type="entry name" value="Retrovirus zinc finger-like domains"/>
    <property type="match status" value="1"/>
</dbReference>
<evidence type="ECO:0000259" key="3">
    <source>
        <dbReference type="PROSITE" id="PS50158"/>
    </source>
</evidence>
<evidence type="ECO:0000313" key="4">
    <source>
        <dbReference type="EMBL" id="MQM21702.1"/>
    </source>
</evidence>
<name>A0A843XRE5_COLES</name>
<dbReference type="Pfam" id="PF00098">
    <property type="entry name" value="zf-CCHC"/>
    <property type="match status" value="1"/>
</dbReference>
<feature type="signal peptide" evidence="2">
    <location>
        <begin position="1"/>
        <end position="17"/>
    </location>
</feature>
<sequence>WFCLWALDLVEVRGGRASGETFLLTWLLGISRGDTWLCILDLMEVCAEGCFRIVFDSVGSVGVVFGPTLVVGRGISLFRCFLVRDWLSLLSLVREAHPPYSLQVFGSLGGGTTFGGPWRGSGRSGRYTECVHYGKRHGRDLCWTKTRRCLKCGSPDHWIRECPKLKMFIPRGVPTTTTKPAARPQAPARVYALARGDADDITTGVGLGNVPTARQEVDSNNLAVRFLGRQQSIVTLIHVDVKPLDVKFI</sequence>
<keyword evidence="5" id="KW-1185">Reference proteome</keyword>
<proteinExistence type="predicted"/>
<dbReference type="InterPro" id="IPR001878">
    <property type="entry name" value="Znf_CCHC"/>
</dbReference>
<dbReference type="InterPro" id="IPR036875">
    <property type="entry name" value="Znf_CCHC_sf"/>
</dbReference>
<gene>
    <name evidence="4" type="ORF">Taro_054746</name>
</gene>
<reference evidence="4" key="1">
    <citation type="submission" date="2017-07" db="EMBL/GenBank/DDBJ databases">
        <title>Taro Niue Genome Assembly and Annotation.</title>
        <authorList>
            <person name="Atibalentja N."/>
            <person name="Keating K."/>
            <person name="Fields C.J."/>
        </authorList>
    </citation>
    <scope>NUCLEOTIDE SEQUENCE</scope>
    <source>
        <strain evidence="4">Niue_2</strain>
        <tissue evidence="4">Leaf</tissue>
    </source>
</reference>
<comment type="caution">
    <text evidence="4">The sequence shown here is derived from an EMBL/GenBank/DDBJ whole genome shotgun (WGS) entry which is preliminary data.</text>
</comment>
<dbReference type="PROSITE" id="PS50158">
    <property type="entry name" value="ZF_CCHC"/>
    <property type="match status" value="1"/>
</dbReference>
<dbReference type="AlphaFoldDB" id="A0A843XRE5"/>
<accession>A0A843XRE5</accession>
<feature type="chain" id="PRO_5032625256" description="CCHC-type domain-containing protein" evidence="2">
    <location>
        <begin position="18"/>
        <end position="249"/>
    </location>
</feature>
<keyword evidence="1" id="KW-0863">Zinc-finger</keyword>
<dbReference type="SMART" id="SM00343">
    <property type="entry name" value="ZnF_C2HC"/>
    <property type="match status" value="1"/>
</dbReference>
<evidence type="ECO:0000313" key="5">
    <source>
        <dbReference type="Proteomes" id="UP000652761"/>
    </source>
</evidence>
<dbReference type="GO" id="GO:0008270">
    <property type="term" value="F:zinc ion binding"/>
    <property type="evidence" value="ECO:0007669"/>
    <property type="project" value="UniProtKB-KW"/>
</dbReference>
<dbReference type="Gene3D" id="4.10.60.10">
    <property type="entry name" value="Zinc finger, CCHC-type"/>
    <property type="match status" value="1"/>
</dbReference>
<keyword evidence="2" id="KW-0732">Signal</keyword>
<feature type="non-terminal residue" evidence="4">
    <location>
        <position position="1"/>
    </location>
</feature>
<evidence type="ECO:0000256" key="1">
    <source>
        <dbReference type="PROSITE-ProRule" id="PRU00047"/>
    </source>
</evidence>
<dbReference type="EMBL" id="NMUH01011446">
    <property type="protein sequence ID" value="MQM21702.1"/>
    <property type="molecule type" value="Genomic_DNA"/>
</dbReference>
<dbReference type="GO" id="GO:0003676">
    <property type="term" value="F:nucleic acid binding"/>
    <property type="evidence" value="ECO:0007669"/>
    <property type="project" value="InterPro"/>
</dbReference>
<keyword evidence="1" id="KW-0862">Zinc</keyword>
<evidence type="ECO:0000256" key="2">
    <source>
        <dbReference type="SAM" id="SignalP"/>
    </source>
</evidence>
<dbReference type="Proteomes" id="UP000652761">
    <property type="component" value="Unassembled WGS sequence"/>
</dbReference>
<keyword evidence="1" id="KW-0479">Metal-binding</keyword>
<feature type="domain" description="CCHC-type" evidence="3">
    <location>
        <begin position="147"/>
        <end position="164"/>
    </location>
</feature>